<proteinExistence type="predicted"/>
<dbReference type="GO" id="GO:0046872">
    <property type="term" value="F:metal ion binding"/>
    <property type="evidence" value="ECO:0007669"/>
    <property type="project" value="UniProtKB-KW"/>
</dbReference>
<dbReference type="EMBL" id="JABTTY010000001">
    <property type="protein sequence ID" value="MBE7524903.1"/>
    <property type="molecule type" value="Genomic_DNA"/>
</dbReference>
<gene>
    <name evidence="4" type="ORF">HS096_00680</name>
</gene>
<organism evidence="4 5">
    <name type="scientific">candidate division WWE3 bacterium</name>
    <dbReference type="NCBI Taxonomy" id="2053526"/>
    <lineage>
        <taxon>Bacteria</taxon>
        <taxon>Katanobacteria</taxon>
    </lineage>
</organism>
<feature type="transmembrane region" description="Helical" evidence="2">
    <location>
        <begin position="88"/>
        <end position="105"/>
    </location>
</feature>
<feature type="domain" description="HMA" evidence="3">
    <location>
        <begin position="2"/>
        <end position="68"/>
    </location>
</feature>
<keyword evidence="1" id="KW-0479">Metal-binding</keyword>
<dbReference type="SUPFAM" id="SSF55008">
    <property type="entry name" value="HMA, heavy metal-associated domain"/>
    <property type="match status" value="1"/>
</dbReference>
<feature type="transmembrane region" description="Helical" evidence="2">
    <location>
        <begin position="193"/>
        <end position="213"/>
    </location>
</feature>
<dbReference type="Pfam" id="PF00403">
    <property type="entry name" value="HMA"/>
    <property type="match status" value="1"/>
</dbReference>
<comment type="caution">
    <text evidence="4">The sequence shown here is derived from an EMBL/GenBank/DDBJ whole genome shotgun (WGS) entry which is preliminary data.</text>
</comment>
<dbReference type="CDD" id="cd00371">
    <property type="entry name" value="HMA"/>
    <property type="match status" value="1"/>
</dbReference>
<evidence type="ECO:0000256" key="1">
    <source>
        <dbReference type="ARBA" id="ARBA00022723"/>
    </source>
</evidence>
<accession>A0A928Y597</accession>
<dbReference type="Gene3D" id="3.30.70.100">
    <property type="match status" value="1"/>
</dbReference>
<keyword evidence="2" id="KW-1133">Transmembrane helix</keyword>
<dbReference type="InterPro" id="IPR006121">
    <property type="entry name" value="HMA_dom"/>
</dbReference>
<dbReference type="InterPro" id="IPR036163">
    <property type="entry name" value="HMA_dom_sf"/>
</dbReference>
<protein>
    <submittedName>
        <fullName evidence="4">Heavy metal translocating P-type ATPase</fullName>
    </submittedName>
</protein>
<keyword evidence="2" id="KW-0812">Transmembrane</keyword>
<feature type="transmembrane region" description="Helical" evidence="2">
    <location>
        <begin position="165"/>
        <end position="187"/>
    </location>
</feature>
<feature type="transmembrane region" description="Helical" evidence="2">
    <location>
        <begin position="125"/>
        <end position="144"/>
    </location>
</feature>
<evidence type="ECO:0000313" key="5">
    <source>
        <dbReference type="Proteomes" id="UP000710385"/>
    </source>
</evidence>
<dbReference type="FunFam" id="3.30.70.100:FF:000001">
    <property type="entry name" value="ATPase copper transporting beta"/>
    <property type="match status" value="1"/>
</dbReference>
<reference evidence="4" key="1">
    <citation type="submission" date="2020-05" db="EMBL/GenBank/DDBJ databases">
        <title>High-Quality Genomes of Partial-Nitritation/Anammox System by Hierarchical Clustering Based Hybrid Assembly.</title>
        <authorList>
            <person name="Liu L."/>
            <person name="Wang Y."/>
            <person name="Che Y."/>
            <person name="Chen Y."/>
            <person name="Xia Y."/>
            <person name="Luo R."/>
            <person name="Cheng S.H."/>
            <person name="Zheng C."/>
            <person name="Zhang T."/>
        </authorList>
    </citation>
    <scope>NUCLEOTIDE SEQUENCE</scope>
    <source>
        <strain evidence="4">H1_PAT1</strain>
    </source>
</reference>
<dbReference type="AlphaFoldDB" id="A0A928Y597"/>
<name>A0A928Y597_UNCKA</name>
<dbReference type="PROSITE" id="PS50846">
    <property type="entry name" value="HMA_2"/>
    <property type="match status" value="1"/>
</dbReference>
<keyword evidence="2" id="KW-0472">Membrane</keyword>
<evidence type="ECO:0000259" key="3">
    <source>
        <dbReference type="PROSITE" id="PS50846"/>
    </source>
</evidence>
<evidence type="ECO:0000313" key="4">
    <source>
        <dbReference type="EMBL" id="MBE7524903.1"/>
    </source>
</evidence>
<sequence>MTVRTYRIEGMRCGSCARRIEAVLQKTAGIEQVSVDIRTSVAVIRFAEAPLDTQALQRAVSDAGAYVIRETPPDSQTDTARRDGMSSVGWGITGGFGALLAFYLIQALGMQSLRAPIDFATEQWYFLAPLVAGFAVQSGLFASIRRMRRIRPQTLAASGGASAGAMAACCMHNIALLVPVLGLGGLASVLSLYQPHIFITSILITCMGIAILARKRRNMLMHLSFAHLSTSSL</sequence>
<evidence type="ECO:0000256" key="2">
    <source>
        <dbReference type="SAM" id="Phobius"/>
    </source>
</evidence>
<dbReference type="Proteomes" id="UP000710385">
    <property type="component" value="Unassembled WGS sequence"/>
</dbReference>